<evidence type="ECO:0000313" key="1">
    <source>
        <dbReference type="EMBL" id="MBW0517371.1"/>
    </source>
</evidence>
<organism evidence="1 2">
    <name type="scientific">Austropuccinia psidii MF-1</name>
    <dbReference type="NCBI Taxonomy" id="1389203"/>
    <lineage>
        <taxon>Eukaryota</taxon>
        <taxon>Fungi</taxon>
        <taxon>Dikarya</taxon>
        <taxon>Basidiomycota</taxon>
        <taxon>Pucciniomycotina</taxon>
        <taxon>Pucciniomycetes</taxon>
        <taxon>Pucciniales</taxon>
        <taxon>Sphaerophragmiaceae</taxon>
        <taxon>Austropuccinia</taxon>
    </lineage>
</organism>
<reference evidence="1" key="1">
    <citation type="submission" date="2021-03" db="EMBL/GenBank/DDBJ databases">
        <title>Draft genome sequence of rust myrtle Austropuccinia psidii MF-1, a brazilian biotype.</title>
        <authorList>
            <person name="Quecine M.C."/>
            <person name="Pachon D.M.R."/>
            <person name="Bonatelli M.L."/>
            <person name="Correr F.H."/>
            <person name="Franceschini L.M."/>
            <person name="Leite T.F."/>
            <person name="Margarido G.R.A."/>
            <person name="Almeida C.A."/>
            <person name="Ferrarezi J.A."/>
            <person name="Labate C.A."/>
        </authorList>
    </citation>
    <scope>NUCLEOTIDE SEQUENCE</scope>
    <source>
        <strain evidence="1">MF-1</strain>
    </source>
</reference>
<dbReference type="SUPFAM" id="SSF53098">
    <property type="entry name" value="Ribonuclease H-like"/>
    <property type="match status" value="1"/>
</dbReference>
<protein>
    <recommendedName>
        <fullName evidence="3">Integrase catalytic domain-containing protein</fullName>
    </recommendedName>
</protein>
<dbReference type="Gene3D" id="3.30.420.10">
    <property type="entry name" value="Ribonuclease H-like superfamily/Ribonuclease H"/>
    <property type="match status" value="1"/>
</dbReference>
<evidence type="ECO:0000313" key="2">
    <source>
        <dbReference type="Proteomes" id="UP000765509"/>
    </source>
</evidence>
<keyword evidence="2" id="KW-1185">Reference proteome</keyword>
<dbReference type="GO" id="GO:0003676">
    <property type="term" value="F:nucleic acid binding"/>
    <property type="evidence" value="ECO:0007669"/>
    <property type="project" value="InterPro"/>
</dbReference>
<gene>
    <name evidence="1" type="ORF">O181_057086</name>
</gene>
<dbReference type="InterPro" id="IPR012337">
    <property type="entry name" value="RNaseH-like_sf"/>
</dbReference>
<dbReference type="OrthoDB" id="2273864at2759"/>
<dbReference type="PANTHER" id="PTHR35046">
    <property type="entry name" value="ZINC KNUCKLE (CCHC-TYPE) FAMILY PROTEIN"/>
    <property type="match status" value="1"/>
</dbReference>
<dbReference type="AlphaFoldDB" id="A0A9Q3EEG9"/>
<dbReference type="PANTHER" id="PTHR35046:SF26">
    <property type="entry name" value="RNA-DIRECTED DNA POLYMERASE"/>
    <property type="match status" value="1"/>
</dbReference>
<dbReference type="InterPro" id="IPR036397">
    <property type="entry name" value="RNaseH_sf"/>
</dbReference>
<dbReference type="EMBL" id="AVOT02025882">
    <property type="protein sequence ID" value="MBW0517371.1"/>
    <property type="molecule type" value="Genomic_DNA"/>
</dbReference>
<proteinExistence type="predicted"/>
<dbReference type="Proteomes" id="UP000765509">
    <property type="component" value="Unassembled WGS sequence"/>
</dbReference>
<evidence type="ECO:0008006" key="3">
    <source>
        <dbReference type="Google" id="ProtNLM"/>
    </source>
</evidence>
<comment type="caution">
    <text evidence="1">The sequence shown here is derived from an EMBL/GenBank/DDBJ whole genome shotgun (WGS) entry which is preliminary data.</text>
</comment>
<accession>A0A9Q3EEG9</accession>
<name>A0A9Q3EEG9_9BASI</name>
<sequence length="83" mass="9950">MQKNFNAFLVLVYRYSKIIRCLPFYKEDTDIEKALFFWNNIITTCGVREIIISDRDLEFTSEFWNNLYHMLGTKPAFSTAYHP</sequence>